<evidence type="ECO:0000313" key="2">
    <source>
        <dbReference type="Proteomes" id="UP000314982"/>
    </source>
</evidence>
<keyword evidence="2" id="KW-1185">Reference proteome</keyword>
<reference evidence="1" key="3">
    <citation type="submission" date="2025-09" db="UniProtKB">
        <authorList>
            <consortium name="Ensembl"/>
        </authorList>
    </citation>
    <scope>IDENTIFICATION</scope>
</reference>
<reference evidence="2" key="1">
    <citation type="submission" date="2018-06" db="EMBL/GenBank/DDBJ databases">
        <title>Genome assembly of Danube salmon.</title>
        <authorList>
            <person name="Macqueen D.J."/>
            <person name="Gundappa M.K."/>
        </authorList>
    </citation>
    <scope>NUCLEOTIDE SEQUENCE [LARGE SCALE GENOMIC DNA]</scope>
</reference>
<protein>
    <submittedName>
        <fullName evidence="1">Uncharacterized protein</fullName>
    </submittedName>
</protein>
<sequence>MAPTITSERIYSKEHLTLTNKLRKPVVEKLFRDRRLQAGADSLLPDTTTTVPASELLPVNQGYSRSVQEIGHFLSKDKMKTHPREDC</sequence>
<organism evidence="1 2">
    <name type="scientific">Hucho hucho</name>
    <name type="common">huchen</name>
    <dbReference type="NCBI Taxonomy" id="62062"/>
    <lineage>
        <taxon>Eukaryota</taxon>
        <taxon>Metazoa</taxon>
        <taxon>Chordata</taxon>
        <taxon>Craniata</taxon>
        <taxon>Vertebrata</taxon>
        <taxon>Euteleostomi</taxon>
        <taxon>Actinopterygii</taxon>
        <taxon>Neopterygii</taxon>
        <taxon>Teleostei</taxon>
        <taxon>Protacanthopterygii</taxon>
        <taxon>Salmoniformes</taxon>
        <taxon>Salmonidae</taxon>
        <taxon>Salmoninae</taxon>
        <taxon>Hucho</taxon>
    </lineage>
</organism>
<name>A0A4W5RWF7_9TELE</name>
<accession>A0A4W5RWF7</accession>
<dbReference type="Ensembl" id="ENSHHUT00000091945.1">
    <property type="protein sequence ID" value="ENSHHUP00000089179.1"/>
    <property type="gene ID" value="ENSHHUG00000051501.1"/>
</dbReference>
<dbReference type="AlphaFoldDB" id="A0A4W5RWF7"/>
<dbReference type="STRING" id="62062.ENSHHUP00000089179"/>
<proteinExistence type="predicted"/>
<reference evidence="1" key="2">
    <citation type="submission" date="2025-08" db="UniProtKB">
        <authorList>
            <consortium name="Ensembl"/>
        </authorList>
    </citation>
    <scope>IDENTIFICATION</scope>
</reference>
<evidence type="ECO:0000313" key="1">
    <source>
        <dbReference type="Ensembl" id="ENSHHUP00000089179.1"/>
    </source>
</evidence>
<dbReference type="Proteomes" id="UP000314982">
    <property type="component" value="Unassembled WGS sequence"/>
</dbReference>